<dbReference type="GO" id="GO:0032259">
    <property type="term" value="P:methylation"/>
    <property type="evidence" value="ECO:0007669"/>
    <property type="project" value="UniProtKB-KW"/>
</dbReference>
<evidence type="ECO:0000256" key="1">
    <source>
        <dbReference type="ARBA" id="ARBA00005189"/>
    </source>
</evidence>
<keyword evidence="2" id="KW-0489">Methyltransferase</keyword>
<keyword evidence="3" id="KW-0808">Transferase</keyword>
<dbReference type="Proteomes" id="UP000180098">
    <property type="component" value="Unassembled WGS sequence"/>
</dbReference>
<dbReference type="AlphaFoldDB" id="A0A1S2LUG3"/>
<accession>A0A1S2LUG3</accession>
<dbReference type="EMBL" id="MLQQ01000001">
    <property type="protein sequence ID" value="OIJ15964.1"/>
    <property type="molecule type" value="Genomic_DNA"/>
</dbReference>
<protein>
    <recommendedName>
        <fullName evidence="6">Methyltransferase domain-containing protein</fullName>
    </recommendedName>
</protein>
<dbReference type="GO" id="GO:0000234">
    <property type="term" value="F:phosphoethanolamine N-methyltransferase activity"/>
    <property type="evidence" value="ECO:0007669"/>
    <property type="project" value="UniProtKB-EC"/>
</dbReference>
<dbReference type="RefSeq" id="WP_071311889.1">
    <property type="nucleotide sequence ID" value="NZ_MLQQ01000001.1"/>
</dbReference>
<dbReference type="PANTHER" id="PTHR44307:SF2">
    <property type="entry name" value="PHOSPHOETHANOLAMINE METHYLTRANSFERASE ISOFORM X1"/>
    <property type="match status" value="1"/>
</dbReference>
<evidence type="ECO:0000256" key="4">
    <source>
        <dbReference type="ARBA" id="ARBA00025707"/>
    </source>
</evidence>
<evidence type="ECO:0000313" key="7">
    <source>
        <dbReference type="EMBL" id="OIJ15964.1"/>
    </source>
</evidence>
<name>A0A1S2LUG3_9BACI</name>
<dbReference type="OrthoDB" id="43862at2"/>
<comment type="catalytic activity">
    <reaction evidence="5">
        <text>phosphoethanolamine + S-adenosyl-L-methionine = N-methylethanolamine phosphate + S-adenosyl-L-homocysteine + H(+)</text>
        <dbReference type="Rhea" id="RHEA:20365"/>
        <dbReference type="ChEBI" id="CHEBI:15378"/>
        <dbReference type="ChEBI" id="CHEBI:57781"/>
        <dbReference type="ChEBI" id="CHEBI:57856"/>
        <dbReference type="ChEBI" id="CHEBI:58190"/>
        <dbReference type="ChEBI" id="CHEBI:59789"/>
        <dbReference type="EC" id="2.1.1.103"/>
    </reaction>
    <physiologicalReaction direction="left-to-right" evidence="5">
        <dbReference type="Rhea" id="RHEA:20366"/>
    </physiologicalReaction>
</comment>
<evidence type="ECO:0000256" key="5">
    <source>
        <dbReference type="ARBA" id="ARBA00047622"/>
    </source>
</evidence>
<dbReference type="InterPro" id="IPR041698">
    <property type="entry name" value="Methyltransf_25"/>
</dbReference>
<gene>
    <name evidence="7" type="ORF">BKP35_02980</name>
</gene>
<comment type="caution">
    <text evidence="7">The sequence shown here is derived from an EMBL/GenBank/DDBJ whole genome shotgun (WGS) entry which is preliminary data.</text>
</comment>
<comment type="pathway">
    <text evidence="4">Phospholipid metabolism.</text>
</comment>
<evidence type="ECO:0000259" key="6">
    <source>
        <dbReference type="Pfam" id="PF13649"/>
    </source>
</evidence>
<evidence type="ECO:0000313" key="8">
    <source>
        <dbReference type="Proteomes" id="UP000180098"/>
    </source>
</evidence>
<evidence type="ECO:0000256" key="3">
    <source>
        <dbReference type="ARBA" id="ARBA00022679"/>
    </source>
</evidence>
<dbReference type="PANTHER" id="PTHR44307">
    <property type="entry name" value="PHOSPHOETHANOLAMINE METHYLTRANSFERASE"/>
    <property type="match status" value="1"/>
</dbReference>
<keyword evidence="8" id="KW-1185">Reference proteome</keyword>
<comment type="pathway">
    <text evidence="1">Lipid metabolism.</text>
</comment>
<feature type="domain" description="Methyltransferase" evidence="6">
    <location>
        <begin position="41"/>
        <end position="133"/>
    </location>
</feature>
<evidence type="ECO:0000256" key="2">
    <source>
        <dbReference type="ARBA" id="ARBA00022603"/>
    </source>
</evidence>
<dbReference type="CDD" id="cd02440">
    <property type="entry name" value="AdoMet_MTases"/>
    <property type="match status" value="1"/>
</dbReference>
<sequence length="236" mass="26970">MNKFSYTDMLAYLGISSAHPGGFMLTKSILDNEKIERNSQILDIGCGTGRTSAFLAKKYKCNVTAIDCHPTMITKAQKRFKRENLKVKLINGTAEKLPFKKETFDFIIAESVIAFTNLDLSLKEISNKLKHKGKFISIELVSEDVLTDNEKEEIKKLYGLKNILSATEWKKKLTNHDFSSVVVEEDNNETDQNIASEKHDPSEHLNPELFQIFESHAKLIQKYKGRLGYRIFKCTK</sequence>
<dbReference type="InterPro" id="IPR029063">
    <property type="entry name" value="SAM-dependent_MTases_sf"/>
</dbReference>
<dbReference type="SUPFAM" id="SSF53335">
    <property type="entry name" value="S-adenosyl-L-methionine-dependent methyltransferases"/>
    <property type="match status" value="1"/>
</dbReference>
<proteinExistence type="predicted"/>
<reference evidence="7 8" key="1">
    <citation type="submission" date="2016-10" db="EMBL/GenBank/DDBJ databases">
        <title>Draft genome sequences of four alkaliphilic bacteria belonging to the Anaerobacillus genus.</title>
        <authorList>
            <person name="Bassil N.M."/>
            <person name="Lloyd J.R."/>
        </authorList>
    </citation>
    <scope>NUCLEOTIDE SEQUENCE [LARGE SCALE GENOMIC DNA]</scope>
    <source>
        <strain evidence="7 8">DSM 15340</strain>
    </source>
</reference>
<organism evidence="7 8">
    <name type="scientific">Anaerobacillus arseniciselenatis</name>
    <dbReference type="NCBI Taxonomy" id="85682"/>
    <lineage>
        <taxon>Bacteria</taxon>
        <taxon>Bacillati</taxon>
        <taxon>Bacillota</taxon>
        <taxon>Bacilli</taxon>
        <taxon>Bacillales</taxon>
        <taxon>Bacillaceae</taxon>
        <taxon>Anaerobacillus</taxon>
    </lineage>
</organism>
<dbReference type="Pfam" id="PF13649">
    <property type="entry name" value="Methyltransf_25"/>
    <property type="match status" value="1"/>
</dbReference>
<dbReference type="Gene3D" id="3.40.50.150">
    <property type="entry name" value="Vaccinia Virus protein VP39"/>
    <property type="match status" value="1"/>
</dbReference>